<reference evidence="1 2" key="1">
    <citation type="submission" date="2024-01" db="EMBL/GenBank/DDBJ databases">
        <title>A draft genome for a cacao thread blight-causing isolate of Paramarasmius palmivorus.</title>
        <authorList>
            <person name="Baruah I.K."/>
            <person name="Bukari Y."/>
            <person name="Amoako-Attah I."/>
            <person name="Meinhardt L.W."/>
            <person name="Bailey B.A."/>
            <person name="Cohen S.P."/>
        </authorList>
    </citation>
    <scope>NUCLEOTIDE SEQUENCE [LARGE SCALE GENOMIC DNA]</scope>
    <source>
        <strain evidence="1 2">GH-12</strain>
    </source>
</reference>
<accession>A0AAW0ANG6</accession>
<comment type="caution">
    <text evidence="1">The sequence shown here is derived from an EMBL/GenBank/DDBJ whole genome shotgun (WGS) entry which is preliminary data.</text>
</comment>
<gene>
    <name evidence="1" type="ORF">VNI00_019339</name>
</gene>
<sequence length="115" mass="13035">MAPRQSLRDSEPRFFGVERSTPLRQYKHFEHAGCVVTMGESKSVKMAWLLEALRYALASDWLENGLPSNGVKGLLSINPTFAIAHMKWCWVRTKAKGRVESCKVRWNGAVELRTG</sequence>
<dbReference type="EMBL" id="JAYKXP010000360">
    <property type="protein sequence ID" value="KAK7014474.1"/>
    <property type="molecule type" value="Genomic_DNA"/>
</dbReference>
<organism evidence="1 2">
    <name type="scientific">Paramarasmius palmivorus</name>
    <dbReference type="NCBI Taxonomy" id="297713"/>
    <lineage>
        <taxon>Eukaryota</taxon>
        <taxon>Fungi</taxon>
        <taxon>Dikarya</taxon>
        <taxon>Basidiomycota</taxon>
        <taxon>Agaricomycotina</taxon>
        <taxon>Agaricomycetes</taxon>
        <taxon>Agaricomycetidae</taxon>
        <taxon>Agaricales</taxon>
        <taxon>Marasmiineae</taxon>
        <taxon>Marasmiaceae</taxon>
        <taxon>Paramarasmius</taxon>
    </lineage>
</organism>
<keyword evidence="2" id="KW-1185">Reference proteome</keyword>
<evidence type="ECO:0000313" key="1">
    <source>
        <dbReference type="EMBL" id="KAK7014474.1"/>
    </source>
</evidence>
<dbReference type="Proteomes" id="UP001383192">
    <property type="component" value="Unassembled WGS sequence"/>
</dbReference>
<protein>
    <submittedName>
        <fullName evidence="1">Uncharacterized protein</fullName>
    </submittedName>
</protein>
<proteinExistence type="predicted"/>
<dbReference type="AlphaFoldDB" id="A0AAW0ANG6"/>
<evidence type="ECO:0000313" key="2">
    <source>
        <dbReference type="Proteomes" id="UP001383192"/>
    </source>
</evidence>
<name>A0AAW0ANG6_9AGAR</name>